<evidence type="ECO:0000256" key="1">
    <source>
        <dbReference type="SAM" id="MobiDB-lite"/>
    </source>
</evidence>
<feature type="region of interest" description="Disordered" evidence="1">
    <location>
        <begin position="174"/>
        <end position="193"/>
    </location>
</feature>
<evidence type="ECO:0000313" key="4">
    <source>
        <dbReference type="Proteomes" id="UP001207654"/>
    </source>
</evidence>
<organism evidence="3 4">
    <name type="scientific">Archangium lansingense</name>
    <dbReference type="NCBI Taxonomy" id="2995310"/>
    <lineage>
        <taxon>Bacteria</taxon>
        <taxon>Pseudomonadati</taxon>
        <taxon>Myxococcota</taxon>
        <taxon>Myxococcia</taxon>
        <taxon>Myxococcales</taxon>
        <taxon>Cystobacterineae</taxon>
        <taxon>Archangiaceae</taxon>
        <taxon>Archangium</taxon>
    </lineage>
</organism>
<sequence length="349" mass="39054">MMTHPTLRTLLQLSLLLLPLAARAAPDPSWLHEEWKPQSRELRLHERPAASELEVRVTRTLLSVVQLMDGQVDLEHTTLKGAGERIRMKQQGGNLLLLDVVGDLKPGERLPLSVAYRGGKRLELTLVRGELRTDLRLRVYQRPPPTKEEEEAALAESLAGLAVEYEDHELSRGQMTCSPEEPQEAPRVGPDGVRESRFRCEPVPHECGVKLPSWLHRRESPGRLTINGREGGGGVVGMMGNSIAYQMPLQTVVVISVFNMDPERRWRPGEYALRREATGEAVRLRAVKVEVPEEGVDFGAVGLMGFVIDTPRSGSERFVLEVLEKDGGPRRIRVEGMTFEEPVQDTHAR</sequence>
<evidence type="ECO:0000313" key="3">
    <source>
        <dbReference type="EMBL" id="MCY1075046.1"/>
    </source>
</evidence>
<dbReference type="InterPro" id="IPR011754">
    <property type="entry name" value="Mxa_paralog_2268"/>
</dbReference>
<keyword evidence="2" id="KW-0732">Signal</keyword>
<feature type="signal peptide" evidence="2">
    <location>
        <begin position="1"/>
        <end position="24"/>
    </location>
</feature>
<comment type="caution">
    <text evidence="3">The sequence shown here is derived from an EMBL/GenBank/DDBJ whole genome shotgun (WGS) entry which is preliminary data.</text>
</comment>
<dbReference type="Proteomes" id="UP001207654">
    <property type="component" value="Unassembled WGS sequence"/>
</dbReference>
<evidence type="ECO:0000256" key="2">
    <source>
        <dbReference type="SAM" id="SignalP"/>
    </source>
</evidence>
<dbReference type="Pfam" id="PF09544">
    <property type="entry name" value="DUF2381"/>
    <property type="match status" value="2"/>
</dbReference>
<proteinExistence type="predicted"/>
<protein>
    <submittedName>
        <fullName evidence="3">DUF2381 family protein</fullName>
    </submittedName>
</protein>
<dbReference type="RefSeq" id="WP_267533997.1">
    <property type="nucleotide sequence ID" value="NZ_JAPNKA010000001.1"/>
</dbReference>
<feature type="chain" id="PRO_5046743711" evidence="2">
    <location>
        <begin position="25"/>
        <end position="349"/>
    </location>
</feature>
<dbReference type="EMBL" id="JAPNKA010000001">
    <property type="protein sequence ID" value="MCY1075046.1"/>
    <property type="molecule type" value="Genomic_DNA"/>
</dbReference>
<keyword evidence="4" id="KW-1185">Reference proteome</keyword>
<accession>A0ABT4A065</accession>
<reference evidence="3 4" key="1">
    <citation type="submission" date="2022-11" db="EMBL/GenBank/DDBJ databases">
        <title>Minimal conservation of predation-associated metabolite biosynthetic gene clusters underscores biosynthetic potential of Myxococcota including descriptions for ten novel species: Archangium lansinium sp. nov., Myxococcus landrumus sp. nov., Nannocystis bai.</title>
        <authorList>
            <person name="Ahearne A."/>
            <person name="Stevens C."/>
            <person name="Phillips K."/>
        </authorList>
    </citation>
    <scope>NUCLEOTIDE SEQUENCE [LARGE SCALE GENOMIC DNA]</scope>
    <source>
        <strain evidence="3 4">MIWBW</strain>
    </source>
</reference>
<name>A0ABT4A065_9BACT</name>
<gene>
    <name evidence="3" type="ORF">OV287_11135</name>
</gene>